<dbReference type="OrthoDB" id="9787373at2"/>
<dbReference type="EMBL" id="NSLI01000003">
    <property type="protein sequence ID" value="PAX07455.1"/>
    <property type="molecule type" value="Genomic_DNA"/>
</dbReference>
<gene>
    <name evidence="4" type="ORF">CKY28_07245</name>
</gene>
<evidence type="ECO:0000313" key="5">
    <source>
        <dbReference type="Proteomes" id="UP000218151"/>
    </source>
</evidence>
<keyword evidence="5" id="KW-1185">Reference proteome</keyword>
<dbReference type="Proteomes" id="UP000218151">
    <property type="component" value="Unassembled WGS sequence"/>
</dbReference>
<dbReference type="Gene3D" id="1.50.10.100">
    <property type="entry name" value="Chondroitin AC/alginate lyase"/>
    <property type="match status" value="1"/>
</dbReference>
<accession>A0A2A2SE28</accession>
<comment type="caution">
    <text evidence="4">The sequence shown here is derived from an EMBL/GenBank/DDBJ whole genome shotgun (WGS) entry which is preliminary data.</text>
</comment>
<evidence type="ECO:0000256" key="2">
    <source>
        <dbReference type="SAM" id="MobiDB-lite"/>
    </source>
</evidence>
<proteinExistence type="predicted"/>
<feature type="compositionally biased region" description="Acidic residues" evidence="2">
    <location>
        <begin position="7"/>
        <end position="16"/>
    </location>
</feature>
<dbReference type="InterPro" id="IPR012480">
    <property type="entry name" value="Hepar_II_III_C"/>
</dbReference>
<feature type="region of interest" description="Disordered" evidence="2">
    <location>
        <begin position="1"/>
        <end position="21"/>
    </location>
</feature>
<organism evidence="4 5">
    <name type="scientific">Sphingomonas lenta</name>
    <dbReference type="NCBI Taxonomy" id="1141887"/>
    <lineage>
        <taxon>Bacteria</taxon>
        <taxon>Pseudomonadati</taxon>
        <taxon>Pseudomonadota</taxon>
        <taxon>Alphaproteobacteria</taxon>
        <taxon>Sphingomonadales</taxon>
        <taxon>Sphingomonadaceae</taxon>
        <taxon>Sphingomonas</taxon>
    </lineage>
</organism>
<evidence type="ECO:0000313" key="4">
    <source>
        <dbReference type="EMBL" id="PAX07455.1"/>
    </source>
</evidence>
<evidence type="ECO:0000259" key="3">
    <source>
        <dbReference type="Pfam" id="PF07940"/>
    </source>
</evidence>
<dbReference type="Pfam" id="PF07940">
    <property type="entry name" value="Hepar_II_III_C"/>
    <property type="match status" value="1"/>
</dbReference>
<dbReference type="AlphaFoldDB" id="A0A2A2SE28"/>
<protein>
    <submittedName>
        <fullName evidence="4">Heparinase</fullName>
    </submittedName>
</protein>
<sequence length="585" mass="62833">MSRDDPEPPFEADADAPQDGIDEGKRLIRVGGASGLSLADRLAERLHRLTWRTPLHGMRLKGRHPLKLLAVPDDPIIGDVARGNALLDGRVTFRGEGRDIAAIDFRRPDWSRAFGEHLQSFAWLRDLSTVATRARAAPIAEDLMARWLHAHADTADATAWAPELWGRRVLFWTAHAPLILSSTDLIYRSKVLNTLARGGRHLDRYADKGRPGVQRIAGWCGVVACGLLMPESEARLHFGEAGLERALGVGLFDDGGVPSRSPQRLLDAIGLLTMLRQCYDVRRREPPDALARALAKMVPALLGVTHADRGLSSWQGGGPAPAERVAAVVEASGVRTRPLRQSRDWGYQRLAAAGAVLVVDAAPPPVARVVEGGCASTLAFEFSDGASRLVVNCGGARAALAGLPDALAEGLRTTAAHSTLTLADTNSTAIHADGTLGRGIGEVELSRQESEAGSRIEASHDGYVRRFGFVHRRQLLLTADGRELRGEDALLPRGRKRRSGATPFAVRFHLGAGVDAEPTADGQAAILRTAEGGLWQFRCRGGALEIEDSVWIDGEGRPIATRQLAVTGEAEAGGASVSWLLKRAR</sequence>
<dbReference type="GO" id="GO:0030313">
    <property type="term" value="C:cell envelope"/>
    <property type="evidence" value="ECO:0007669"/>
    <property type="project" value="UniProtKB-SubCell"/>
</dbReference>
<dbReference type="RefSeq" id="WP_095997698.1">
    <property type="nucleotide sequence ID" value="NZ_NSLI01000003.1"/>
</dbReference>
<name>A0A2A2SE28_9SPHN</name>
<evidence type="ECO:0000256" key="1">
    <source>
        <dbReference type="ARBA" id="ARBA00004196"/>
    </source>
</evidence>
<reference evidence="5" key="1">
    <citation type="submission" date="2017-09" db="EMBL/GenBank/DDBJ databases">
        <authorList>
            <person name="Feng G."/>
            <person name="Zhu H."/>
        </authorList>
    </citation>
    <scope>NUCLEOTIDE SEQUENCE [LARGE SCALE GENOMIC DNA]</scope>
    <source>
        <strain evidence="5">1PNM-20</strain>
    </source>
</reference>
<dbReference type="GO" id="GO:0016829">
    <property type="term" value="F:lyase activity"/>
    <property type="evidence" value="ECO:0007669"/>
    <property type="project" value="InterPro"/>
</dbReference>
<comment type="subcellular location">
    <subcellularLocation>
        <location evidence="1">Cell envelope</location>
    </subcellularLocation>
</comment>
<dbReference type="Gene3D" id="2.70.98.70">
    <property type="match status" value="1"/>
</dbReference>
<feature type="domain" description="Heparinase II/III-like C-terminal" evidence="3">
    <location>
        <begin position="335"/>
        <end position="579"/>
    </location>
</feature>
<dbReference type="InterPro" id="IPR008929">
    <property type="entry name" value="Chondroitin_lyas"/>
</dbReference>